<organism evidence="2 3">
    <name type="scientific">Thermoflexus hugenholtzii JAD2</name>
    <dbReference type="NCBI Taxonomy" id="877466"/>
    <lineage>
        <taxon>Bacteria</taxon>
        <taxon>Bacillati</taxon>
        <taxon>Chloroflexota</taxon>
        <taxon>Thermoflexia</taxon>
        <taxon>Thermoflexales</taxon>
        <taxon>Thermoflexaceae</taxon>
        <taxon>Thermoflexus</taxon>
    </lineage>
</organism>
<dbReference type="PANTHER" id="PTHR43852">
    <property type="entry name" value="NUCLEOTIDYLTRANSFERASE"/>
    <property type="match status" value="1"/>
</dbReference>
<keyword evidence="2" id="KW-0808">Transferase</keyword>
<dbReference type="EMBL" id="FYEK01000027">
    <property type="protein sequence ID" value="SNB64032.1"/>
    <property type="molecule type" value="Genomic_DNA"/>
</dbReference>
<dbReference type="OrthoDB" id="9793109at2"/>
<keyword evidence="3" id="KW-1185">Reference proteome</keyword>
<dbReference type="InterPro" id="IPR043519">
    <property type="entry name" value="NT_sf"/>
</dbReference>
<protein>
    <submittedName>
        <fullName evidence="2">Nucleotidyltransferase domain-containing protein</fullName>
    </submittedName>
</protein>
<accession>A0A212QWE2</accession>
<dbReference type="SUPFAM" id="SSF81301">
    <property type="entry name" value="Nucleotidyltransferase"/>
    <property type="match status" value="1"/>
</dbReference>
<reference evidence="3" key="1">
    <citation type="submission" date="2017-06" db="EMBL/GenBank/DDBJ databases">
        <authorList>
            <person name="Varghese N."/>
            <person name="Submissions S."/>
        </authorList>
    </citation>
    <scope>NUCLEOTIDE SEQUENCE [LARGE SCALE GENOMIC DNA]</scope>
    <source>
        <strain evidence="3">JAD2</strain>
    </source>
</reference>
<dbReference type="RefSeq" id="WP_088571016.1">
    <property type="nucleotide sequence ID" value="NZ_FYEK01000027.1"/>
</dbReference>
<proteinExistence type="predicted"/>
<dbReference type="Gene3D" id="3.30.460.10">
    <property type="entry name" value="Beta Polymerase, domain 2"/>
    <property type="match status" value="1"/>
</dbReference>
<feature type="domain" description="Polymerase beta nucleotidyltransferase" evidence="1">
    <location>
        <begin position="29"/>
        <end position="107"/>
    </location>
</feature>
<dbReference type="Pfam" id="PF18765">
    <property type="entry name" value="Polbeta"/>
    <property type="match status" value="1"/>
</dbReference>
<evidence type="ECO:0000259" key="1">
    <source>
        <dbReference type="Pfam" id="PF18765"/>
    </source>
</evidence>
<gene>
    <name evidence="2" type="ORF">SAMN02746019_00007650</name>
</gene>
<dbReference type="PANTHER" id="PTHR43852:SF2">
    <property type="entry name" value="PROTEIN ADENYLYLTRANSFERASE MNTA"/>
    <property type="match status" value="1"/>
</dbReference>
<dbReference type="InterPro" id="IPR041633">
    <property type="entry name" value="Polbeta"/>
</dbReference>
<dbReference type="NCBIfam" id="NF047752">
    <property type="entry name" value="MntA_antitoxin"/>
    <property type="match status" value="1"/>
</dbReference>
<dbReference type="AlphaFoldDB" id="A0A212QWE2"/>
<dbReference type="InterPro" id="IPR052930">
    <property type="entry name" value="TA_antitoxin_MntA"/>
</dbReference>
<dbReference type="InParanoid" id="A0A212QWE2"/>
<dbReference type="GO" id="GO:0016740">
    <property type="term" value="F:transferase activity"/>
    <property type="evidence" value="ECO:0007669"/>
    <property type="project" value="UniProtKB-KW"/>
</dbReference>
<name>A0A212QWE2_9CHLR</name>
<evidence type="ECO:0000313" key="2">
    <source>
        <dbReference type="EMBL" id="SNB64032.1"/>
    </source>
</evidence>
<dbReference type="CDD" id="cd05403">
    <property type="entry name" value="NT_KNTase_like"/>
    <property type="match status" value="1"/>
</dbReference>
<sequence>MPQGWQEVVPGIRIHMGRLRRAARALGLQVIFLFGSRAQGRPHRASDVDLAVRAASPRWRDWRWQLRCIRELAEAVEGAEVDVAFLNQASPELLWEACQGILLYEDQPLRGASLHSYTLRLYEDHEKLRRAALRALRRSHGRAKASRRSAR</sequence>
<evidence type="ECO:0000313" key="3">
    <source>
        <dbReference type="Proteomes" id="UP000197025"/>
    </source>
</evidence>
<dbReference type="Proteomes" id="UP000197025">
    <property type="component" value="Unassembled WGS sequence"/>
</dbReference>